<accession>A0AAW0TMN0</accession>
<reference evidence="1 2" key="1">
    <citation type="submission" date="2023-03" db="EMBL/GenBank/DDBJ databases">
        <title>High-quality genome of Scylla paramamosain provides insights in environmental adaptation.</title>
        <authorList>
            <person name="Zhang L."/>
        </authorList>
    </citation>
    <scope>NUCLEOTIDE SEQUENCE [LARGE SCALE GENOMIC DNA]</scope>
    <source>
        <strain evidence="1">LZ_2023a</strain>
        <tissue evidence="1">Muscle</tissue>
    </source>
</reference>
<protein>
    <submittedName>
        <fullName evidence="1">Uncharacterized protein</fullName>
    </submittedName>
</protein>
<dbReference type="EMBL" id="JARAKH010000028">
    <property type="protein sequence ID" value="KAK8389029.1"/>
    <property type="molecule type" value="Genomic_DNA"/>
</dbReference>
<dbReference type="AlphaFoldDB" id="A0AAW0TMN0"/>
<dbReference type="Proteomes" id="UP001487740">
    <property type="component" value="Unassembled WGS sequence"/>
</dbReference>
<gene>
    <name evidence="1" type="ORF">O3P69_020774</name>
</gene>
<evidence type="ECO:0000313" key="1">
    <source>
        <dbReference type="EMBL" id="KAK8389029.1"/>
    </source>
</evidence>
<evidence type="ECO:0000313" key="2">
    <source>
        <dbReference type="Proteomes" id="UP001487740"/>
    </source>
</evidence>
<keyword evidence="2" id="KW-1185">Reference proteome</keyword>
<organism evidence="1 2">
    <name type="scientific">Scylla paramamosain</name>
    <name type="common">Mud crab</name>
    <dbReference type="NCBI Taxonomy" id="85552"/>
    <lineage>
        <taxon>Eukaryota</taxon>
        <taxon>Metazoa</taxon>
        <taxon>Ecdysozoa</taxon>
        <taxon>Arthropoda</taxon>
        <taxon>Crustacea</taxon>
        <taxon>Multicrustacea</taxon>
        <taxon>Malacostraca</taxon>
        <taxon>Eumalacostraca</taxon>
        <taxon>Eucarida</taxon>
        <taxon>Decapoda</taxon>
        <taxon>Pleocyemata</taxon>
        <taxon>Brachyura</taxon>
        <taxon>Eubrachyura</taxon>
        <taxon>Portunoidea</taxon>
        <taxon>Portunidae</taxon>
        <taxon>Portuninae</taxon>
        <taxon>Scylla</taxon>
    </lineage>
</organism>
<name>A0AAW0TMN0_SCYPA</name>
<sequence>MSAAAVSESVLVHRILRCLVSTPSRPTFLPRLCVNCRSGAVRDGADRPQPTSCDNWTEVGDTRRQVSPTQPNNQGNLFISPTEASTSLILSSPQRLRGRYRLLPGGRGADVGSSLGRFLVSGGLLTPTYQETGRTSQWNPHRQDVTGSQGRLLLSRVVTLNPEENMISRRRLDPCQHQ</sequence>
<proteinExistence type="predicted"/>
<comment type="caution">
    <text evidence="1">The sequence shown here is derived from an EMBL/GenBank/DDBJ whole genome shotgun (WGS) entry which is preliminary data.</text>
</comment>